<dbReference type="InterPro" id="IPR011990">
    <property type="entry name" value="TPR-like_helical_dom_sf"/>
</dbReference>
<feature type="compositionally biased region" description="Polar residues" evidence="2">
    <location>
        <begin position="54"/>
        <end position="63"/>
    </location>
</feature>
<dbReference type="EMBL" id="CP001159">
    <property type="protein sequence ID" value="ACI64307.1"/>
    <property type="molecule type" value="Genomic_DNA"/>
</dbReference>
<name>B5YLW9_THAPS</name>
<keyword evidence="4" id="KW-1185">Reference proteome</keyword>
<accession>B5YLW9</accession>
<dbReference type="InterPro" id="IPR019734">
    <property type="entry name" value="TPR_rpt"/>
</dbReference>
<dbReference type="InParanoid" id="B5YLW9"/>
<feature type="compositionally biased region" description="Basic and acidic residues" evidence="2">
    <location>
        <begin position="534"/>
        <end position="544"/>
    </location>
</feature>
<feature type="region of interest" description="Disordered" evidence="2">
    <location>
        <begin position="475"/>
        <end position="494"/>
    </location>
</feature>
<dbReference type="GO" id="GO:0030014">
    <property type="term" value="C:CCR4-NOT complex"/>
    <property type="evidence" value="ECO:0000318"/>
    <property type="project" value="GO_Central"/>
</dbReference>
<dbReference type="InterPro" id="IPR039740">
    <property type="entry name" value="CNOT10"/>
</dbReference>
<reference evidence="3 4" key="2">
    <citation type="journal article" date="2008" name="Nature">
        <title>The Phaeodactylum genome reveals the evolutionary history of diatom genomes.</title>
        <authorList>
            <person name="Bowler C."/>
            <person name="Allen A.E."/>
            <person name="Badger J.H."/>
            <person name="Grimwood J."/>
            <person name="Jabbari K."/>
            <person name="Kuo A."/>
            <person name="Maheswari U."/>
            <person name="Martens C."/>
            <person name="Maumus F."/>
            <person name="Otillar R.P."/>
            <person name="Rayko E."/>
            <person name="Salamov A."/>
            <person name="Vandepoele K."/>
            <person name="Beszteri B."/>
            <person name="Gruber A."/>
            <person name="Heijde M."/>
            <person name="Katinka M."/>
            <person name="Mock T."/>
            <person name="Valentin K."/>
            <person name="Verret F."/>
            <person name="Berges J.A."/>
            <person name="Brownlee C."/>
            <person name="Cadoret J.P."/>
            <person name="Chiovitti A."/>
            <person name="Choi C.J."/>
            <person name="Coesel S."/>
            <person name="De Martino A."/>
            <person name="Detter J.C."/>
            <person name="Durkin C."/>
            <person name="Falciatore A."/>
            <person name="Fournet J."/>
            <person name="Haruta M."/>
            <person name="Huysman M.J."/>
            <person name="Jenkins B.D."/>
            <person name="Jiroutova K."/>
            <person name="Jorgensen R.E."/>
            <person name="Joubert Y."/>
            <person name="Kaplan A."/>
            <person name="Kroger N."/>
            <person name="Kroth P.G."/>
            <person name="La Roche J."/>
            <person name="Lindquist E."/>
            <person name="Lommer M."/>
            <person name="Martin-Jezequel V."/>
            <person name="Lopez P.J."/>
            <person name="Lucas S."/>
            <person name="Mangogna M."/>
            <person name="McGinnis K."/>
            <person name="Medlin L.K."/>
            <person name="Montsant A."/>
            <person name="Oudot-Le Secq M.P."/>
            <person name="Napoli C."/>
            <person name="Obornik M."/>
            <person name="Parker M.S."/>
            <person name="Petit J.L."/>
            <person name="Porcel B.M."/>
            <person name="Poulsen N."/>
            <person name="Robison M."/>
            <person name="Rychlewski L."/>
            <person name="Rynearson T.A."/>
            <person name="Schmutz J."/>
            <person name="Shapiro H."/>
            <person name="Siaut M."/>
            <person name="Stanley M."/>
            <person name="Sussman M.R."/>
            <person name="Taylor A.R."/>
            <person name="Vardi A."/>
            <person name="von Dassow P."/>
            <person name="Vyverman W."/>
            <person name="Willis A."/>
            <person name="Wyrwicz L.S."/>
            <person name="Rokhsar D.S."/>
            <person name="Weissenbach J."/>
            <person name="Armbrust E.V."/>
            <person name="Green B.R."/>
            <person name="Van de Peer Y."/>
            <person name="Grigoriev I.V."/>
        </authorList>
    </citation>
    <scope>NUCLEOTIDE SEQUENCE [LARGE SCALE GENOMIC DNA]</scope>
    <source>
        <strain evidence="3 4">CCMP1335</strain>
    </source>
</reference>
<dbReference type="eggNOG" id="ENOG502SV2Q">
    <property type="taxonomic scope" value="Eukaryota"/>
</dbReference>
<dbReference type="PANTHER" id="PTHR12979">
    <property type="entry name" value="CCR4-NOT TRANSCRIPTION COMPLEX SUBUNIT 10"/>
    <property type="match status" value="1"/>
</dbReference>
<dbReference type="KEGG" id="tps:THAPS_25380"/>
<evidence type="ECO:0008006" key="5">
    <source>
        <dbReference type="Google" id="ProtNLM"/>
    </source>
</evidence>
<evidence type="ECO:0000256" key="1">
    <source>
        <dbReference type="ARBA" id="ARBA00010080"/>
    </source>
</evidence>
<dbReference type="AlphaFoldDB" id="B5YLW9"/>
<feature type="compositionally biased region" description="Basic and acidic residues" evidence="2">
    <location>
        <begin position="341"/>
        <end position="350"/>
    </location>
</feature>
<reference evidence="3 4" key="1">
    <citation type="journal article" date="2004" name="Science">
        <title>The genome of the diatom Thalassiosira pseudonana: ecology, evolution, and metabolism.</title>
        <authorList>
            <person name="Armbrust E.V."/>
            <person name="Berges J.A."/>
            <person name="Bowler C."/>
            <person name="Green B.R."/>
            <person name="Martinez D."/>
            <person name="Putnam N.H."/>
            <person name="Zhou S."/>
            <person name="Allen A.E."/>
            <person name="Apt K.E."/>
            <person name="Bechner M."/>
            <person name="Brzezinski M.A."/>
            <person name="Chaal B.K."/>
            <person name="Chiovitti A."/>
            <person name="Davis A.K."/>
            <person name="Demarest M.S."/>
            <person name="Detter J.C."/>
            <person name="Glavina T."/>
            <person name="Goodstein D."/>
            <person name="Hadi M.Z."/>
            <person name="Hellsten U."/>
            <person name="Hildebrand M."/>
            <person name="Jenkins B.D."/>
            <person name="Jurka J."/>
            <person name="Kapitonov V.V."/>
            <person name="Kroger N."/>
            <person name="Lau W.W."/>
            <person name="Lane T.W."/>
            <person name="Larimer F.W."/>
            <person name="Lippmeier J.C."/>
            <person name="Lucas S."/>
            <person name="Medina M."/>
            <person name="Montsant A."/>
            <person name="Obornik M."/>
            <person name="Parker M.S."/>
            <person name="Palenik B."/>
            <person name="Pazour G.J."/>
            <person name="Richardson P.M."/>
            <person name="Rynearson T.A."/>
            <person name="Saito M.A."/>
            <person name="Schwartz D.C."/>
            <person name="Thamatrakoln K."/>
            <person name="Valentin K."/>
            <person name="Vardi A."/>
            <person name="Wilkerson F.P."/>
            <person name="Rokhsar D.S."/>
        </authorList>
    </citation>
    <scope>NUCLEOTIDE SEQUENCE [LARGE SCALE GENOMIC DNA]</scope>
    <source>
        <strain evidence="3 4">CCMP1335</strain>
    </source>
</reference>
<dbReference type="STRING" id="35128.B5YLW9"/>
<proteinExistence type="inferred from homology"/>
<dbReference type="OMA" id="AYLDICA"/>
<feature type="region of interest" description="Disordered" evidence="2">
    <location>
        <begin position="405"/>
        <end position="441"/>
    </location>
</feature>
<protein>
    <recommendedName>
        <fullName evidence="5">CCR4-NOT transcription complex subunit 10</fullName>
    </recommendedName>
</protein>
<comment type="similarity">
    <text evidence="1">Belongs to the CNOT10 family.</text>
</comment>
<dbReference type="GO" id="GO:0006402">
    <property type="term" value="P:mRNA catabolic process"/>
    <property type="evidence" value="ECO:0000318"/>
    <property type="project" value="GO_Central"/>
</dbReference>
<gene>
    <name evidence="3" type="ORF">THAPS_25380</name>
</gene>
<evidence type="ECO:0000313" key="4">
    <source>
        <dbReference type="Proteomes" id="UP000001449"/>
    </source>
</evidence>
<organism evidence="3 4">
    <name type="scientific">Thalassiosira pseudonana</name>
    <name type="common">Marine diatom</name>
    <name type="synonym">Cyclotella nana</name>
    <dbReference type="NCBI Taxonomy" id="35128"/>
    <lineage>
        <taxon>Eukaryota</taxon>
        <taxon>Sar</taxon>
        <taxon>Stramenopiles</taxon>
        <taxon>Ochrophyta</taxon>
        <taxon>Bacillariophyta</taxon>
        <taxon>Coscinodiscophyceae</taxon>
        <taxon>Thalassiosirophycidae</taxon>
        <taxon>Thalassiosirales</taxon>
        <taxon>Thalassiosiraceae</taxon>
        <taxon>Thalassiosira</taxon>
    </lineage>
</organism>
<dbReference type="SUPFAM" id="SSF48452">
    <property type="entry name" value="TPR-like"/>
    <property type="match status" value="1"/>
</dbReference>
<dbReference type="Proteomes" id="UP000001449">
    <property type="component" value="Chromosome 18"/>
</dbReference>
<feature type="region of interest" description="Disordered" evidence="2">
    <location>
        <begin position="534"/>
        <end position="569"/>
    </location>
</feature>
<sequence length="903" mass="97307">MSLEQATNALKLYEHDKNTSQSLTECRRLWQAAAAGGGDGAPPGSSDSHDDEGNQQPPSSSDNGHPPPSHLHNEQVLSHLMTLKSQRRGRVRRRPGDAANADDDEDGNGNNQQQTNLINVFSQMIVTTSNIASGTVKGERNTTAAAAFNELVATYNLALTHYSSRKVDEALQAIAPLLLSSMMRIDEMSKTNDSDINNTAESGRIDASTRCIVMVTRMAFLALDCILSRHDGDGRGVASFTVANVVENGGAEAKLTAEELLAWVEKHALHLNNGGSSSGRGQQQQALEEYATFKKDEIKFRLHLFRSRMLFLGDQEKESKSGKTSGVTTSGKGGGGGGGGKGDKAEKADEQAAAEETDLGKRTRLSRKELKGAMDLYQNKLCIDDEKKELHNNNFSAKQRYAGKAVGSAGNTGSGSKITSKGGGGGKSRDGSETTSVSGSLVTSNSDILWNNDAKGGAGVSGLGLTTSATFEGMPNKSVQQSQQQQYHPKVKKDNPDLQIRHESVLYLKANLECLRGNTTKSLKLCAEARSAGEKSRMSTEVRTSDASGGESKEGGSLDDASEEALSTEEQMKKDYDEAIYYNNLALVHQSAGKIHVALLYYSYALSFMENVRQIDESAFWSNGLARPDITAEVLNNTSLCAFQVRDFQMAYECLARCVSLSPSVFGKRARCWLRMAQSCIGIHTKNLNANGNIAEYNKVSLDAEDLTEVPINPLARAVYCLERVVYLGGKDDGHADLECYESALISLAYVKMELNDPVGASEACRPILEAGITIQSTGNENVRATSSLRRRALARVYTCEALCLLGDTNGALITLFGTAEVSDDILNDVGSPSSHLRWLAEGLGVRSLIKDVAKRGGDTDKTKGISNQSISIIENQFKLYKLLKDGMVSTVIGLLKSGDSRI</sequence>
<dbReference type="PANTHER" id="PTHR12979:SF5">
    <property type="entry name" value="CCR4-NOT TRANSCRIPTION COMPLEX SUBUNIT 10"/>
    <property type="match status" value="1"/>
</dbReference>
<dbReference type="RefSeq" id="XP_002295590.1">
    <property type="nucleotide sequence ID" value="XM_002295554.1"/>
</dbReference>
<feature type="region of interest" description="Disordered" evidence="2">
    <location>
        <begin position="29"/>
        <end position="113"/>
    </location>
</feature>
<dbReference type="SMART" id="SM00028">
    <property type="entry name" value="TPR"/>
    <property type="match status" value="3"/>
</dbReference>
<dbReference type="HOGENOM" id="CLU_321204_0_0_1"/>
<dbReference type="GO" id="GO:0017148">
    <property type="term" value="P:negative regulation of translation"/>
    <property type="evidence" value="ECO:0000318"/>
    <property type="project" value="GO_Central"/>
</dbReference>
<evidence type="ECO:0000256" key="2">
    <source>
        <dbReference type="SAM" id="MobiDB-lite"/>
    </source>
</evidence>
<feature type="compositionally biased region" description="Gly residues" evidence="2">
    <location>
        <begin position="331"/>
        <end position="340"/>
    </location>
</feature>
<dbReference type="GeneID" id="7442995"/>
<dbReference type="Gene3D" id="1.25.40.10">
    <property type="entry name" value="Tetratricopeptide repeat domain"/>
    <property type="match status" value="1"/>
</dbReference>
<evidence type="ECO:0000313" key="3">
    <source>
        <dbReference type="EMBL" id="ACI64307.1"/>
    </source>
</evidence>
<feature type="region of interest" description="Disordered" evidence="2">
    <location>
        <begin position="316"/>
        <end position="361"/>
    </location>
</feature>
<dbReference type="PaxDb" id="35128-Thaps25380"/>